<dbReference type="EMBL" id="JAFCIX010000022">
    <property type="protein sequence ID" value="KAH6601011.1"/>
    <property type="molecule type" value="Genomic_DNA"/>
</dbReference>
<protein>
    <submittedName>
        <fullName evidence="3">Uncharacterized protein</fullName>
    </submittedName>
</protein>
<keyword evidence="4" id="KW-1185">Reference proteome</keyword>
<evidence type="ECO:0000256" key="1">
    <source>
        <dbReference type="ARBA" id="ARBA00023054"/>
    </source>
</evidence>
<dbReference type="InterPro" id="IPR039902">
    <property type="entry name" value="CCDC148/CCDC112"/>
</dbReference>
<gene>
    <name evidence="3" type="ORF">BASA50_001906</name>
</gene>
<evidence type="ECO:0000313" key="3">
    <source>
        <dbReference type="EMBL" id="KAH6601011.1"/>
    </source>
</evidence>
<evidence type="ECO:0000313" key="4">
    <source>
        <dbReference type="Proteomes" id="UP001648503"/>
    </source>
</evidence>
<feature type="coiled-coil region" evidence="2">
    <location>
        <begin position="490"/>
        <end position="517"/>
    </location>
</feature>
<sequence length="605" mass="71452">MQLRYSEISSTAGINTGTKSSVLRRKIQLGKRNIEKHVLERQLVCLSNTKACTAAIAEKIALMEQSKLAQRAQCQAQRHRQIWQEENFRLLKWRLYLESELQDCVSVFFQGTCDNSSLYVKAIDEMENVDAFHEHQIEAKRKQITEDIQEIKEAVSDVIQKKPMNKYNTKEALKMKHKAMELSNALQKQLDDDHAQATALEKCIVDLCSGVLSVDDNQAYDPWVSFDGKIQRFTMVMSVDDVLTKRCNADYQKLIYWYQARTHQLYTKYADAVHIKHGGWSEDQHQLFEKLRDEYPPELRGRRALLNERLQLEFPEMSSIQIEDHEAWTMQHIAYKRHKKSLYNAFQIRIKEAIALTLDLFMEAKTMYEDQERQLQDRHTYLQKLELSQDHVRKWRDERIRQLRISTERAQAVLETQLEQERVKNEQEIHRRNINRAKLELFFVKRQHDKSREIELSRETQKNLKAEQLALRPINEERIMYREQQRIQKLEDKKIISMQTKEKKEALEEQLDKLRKSVAIDAKSDWNRLMGDTVAFAESRKSVDEPKWYKNNGFTVNEVLSDKRALVSIELYKHGLQGSQYASQVLHSMQPTHIRPEQATTIKFG</sequence>
<comment type="caution">
    <text evidence="3">The sequence shown here is derived from an EMBL/GenBank/DDBJ whole genome shotgun (WGS) entry which is preliminary data.</text>
</comment>
<name>A0ABQ8FQL8_9FUNG</name>
<evidence type="ECO:0000256" key="2">
    <source>
        <dbReference type="SAM" id="Coils"/>
    </source>
</evidence>
<organism evidence="3 4">
    <name type="scientific">Batrachochytrium salamandrivorans</name>
    <dbReference type="NCBI Taxonomy" id="1357716"/>
    <lineage>
        <taxon>Eukaryota</taxon>
        <taxon>Fungi</taxon>
        <taxon>Fungi incertae sedis</taxon>
        <taxon>Chytridiomycota</taxon>
        <taxon>Chytridiomycota incertae sedis</taxon>
        <taxon>Chytridiomycetes</taxon>
        <taxon>Rhizophydiales</taxon>
        <taxon>Rhizophydiales incertae sedis</taxon>
        <taxon>Batrachochytrium</taxon>
    </lineage>
</organism>
<reference evidence="3 4" key="1">
    <citation type="submission" date="2021-02" db="EMBL/GenBank/DDBJ databases">
        <title>Variation within the Batrachochytrium salamandrivorans European outbreak.</title>
        <authorList>
            <person name="Kelly M."/>
            <person name="Pasmans F."/>
            <person name="Shea T.P."/>
            <person name="Munoz J.F."/>
            <person name="Carranza S."/>
            <person name="Cuomo C.A."/>
            <person name="Martel A."/>
        </authorList>
    </citation>
    <scope>NUCLEOTIDE SEQUENCE [LARGE SCALE GENOMIC DNA]</scope>
    <source>
        <strain evidence="3 4">AMFP18/2</strain>
    </source>
</reference>
<dbReference type="Proteomes" id="UP001648503">
    <property type="component" value="Unassembled WGS sequence"/>
</dbReference>
<dbReference type="PANTHER" id="PTHR21549">
    <property type="entry name" value="MUTATED IN BLADDER CANCER 1"/>
    <property type="match status" value="1"/>
</dbReference>
<accession>A0ABQ8FQL8</accession>
<keyword evidence="1 2" id="KW-0175">Coiled coil</keyword>
<feature type="coiled-coil region" evidence="2">
    <location>
        <begin position="134"/>
        <end position="161"/>
    </location>
</feature>
<dbReference type="PANTHER" id="PTHR21549:SF1">
    <property type="entry name" value="COILED-COIL DOMAIN-CONTAINING PROTEIN 148"/>
    <property type="match status" value="1"/>
</dbReference>
<proteinExistence type="predicted"/>